<evidence type="ECO:0000313" key="2">
    <source>
        <dbReference type="EMBL" id="MCX2719779.1"/>
    </source>
</evidence>
<dbReference type="AlphaFoldDB" id="A0AAE3MLR7"/>
<proteinExistence type="predicted"/>
<keyword evidence="1" id="KW-0812">Transmembrane</keyword>
<reference evidence="2" key="1">
    <citation type="submission" date="2022-11" db="EMBL/GenBank/DDBJ databases">
        <title>The characterization of three novel Bacteroidetes species and genomic analysis of their roles in tidal elemental geochemical cycles.</title>
        <authorList>
            <person name="Ma K.-J."/>
        </authorList>
    </citation>
    <scope>NUCLEOTIDE SEQUENCE</scope>
    <source>
        <strain evidence="2">M415</strain>
    </source>
</reference>
<comment type="caution">
    <text evidence="2">The sequence shown here is derived from an EMBL/GenBank/DDBJ whole genome shotgun (WGS) entry which is preliminary data.</text>
</comment>
<sequence>MANFKIKWNSERILSMSAMSISFITLVIFIYQTNLMSKQNYLSILPYLQISTSNNTAEGTFSVDISNHGVGPAIIESVKSEMQGEFLDLKEYHDYFWELLVSQDSILDSLKSVSTSTLNKGIAIPANTTYNIFKVNFTEEDRPKILRLIELLERIPYEIRYKSIQNEHWVINETSEGPQKLD</sequence>
<protein>
    <submittedName>
        <fullName evidence="2">Uncharacterized protein</fullName>
    </submittedName>
</protein>
<dbReference type="RefSeq" id="WP_266012792.1">
    <property type="nucleotide sequence ID" value="NZ_JAPFQP010000002.1"/>
</dbReference>
<gene>
    <name evidence="2" type="ORF">OO016_09205</name>
</gene>
<dbReference type="EMBL" id="JAPFQP010000002">
    <property type="protein sequence ID" value="MCX2719779.1"/>
    <property type="molecule type" value="Genomic_DNA"/>
</dbReference>
<organism evidence="2 3">
    <name type="scientific">Lentiprolixibacter aurantiacus</name>
    <dbReference type="NCBI Taxonomy" id="2993939"/>
    <lineage>
        <taxon>Bacteria</taxon>
        <taxon>Pseudomonadati</taxon>
        <taxon>Bacteroidota</taxon>
        <taxon>Flavobacteriia</taxon>
        <taxon>Flavobacteriales</taxon>
        <taxon>Flavobacteriaceae</taxon>
        <taxon>Lentiprolixibacter</taxon>
    </lineage>
</organism>
<keyword evidence="1" id="KW-1133">Transmembrane helix</keyword>
<feature type="transmembrane region" description="Helical" evidence="1">
    <location>
        <begin position="12"/>
        <end position="31"/>
    </location>
</feature>
<name>A0AAE3MLR7_9FLAO</name>
<dbReference type="Proteomes" id="UP001207116">
    <property type="component" value="Unassembled WGS sequence"/>
</dbReference>
<evidence type="ECO:0000313" key="3">
    <source>
        <dbReference type="Proteomes" id="UP001207116"/>
    </source>
</evidence>
<accession>A0AAE3MLR7</accession>
<keyword evidence="3" id="KW-1185">Reference proteome</keyword>
<keyword evidence="1" id="KW-0472">Membrane</keyword>
<evidence type="ECO:0000256" key="1">
    <source>
        <dbReference type="SAM" id="Phobius"/>
    </source>
</evidence>